<sequence>MPKSELHRRKMADKKSKRQPDEPTPVIDSSSDDDDEPGPRQQRGPKKSKGIKWKYVAFLALLFGSAILPVVLWIVDHAGGLLGTGLTKAIGASTARMGLTPTPKDRLSKFYEKHNPEKVGEVDHLVQKYAGDYPKMIKVLEAKYGDYGFFLGWEQDRTFGKFMKTQAGEGAEVVQYYYKRHMPYKARVAFYKMYSLLDKIFRPYVDFIRTQLLHIWPDLKDYIGVPPYYRKPRSSSSRSSTTKRKRPKTV</sequence>
<protein>
    <submittedName>
        <fullName evidence="3">Uncharacterized protein</fullName>
    </submittedName>
</protein>
<dbReference type="Proteomes" id="UP000789595">
    <property type="component" value="Unassembled WGS sequence"/>
</dbReference>
<dbReference type="EMBL" id="CAKKNE010000005">
    <property type="protein sequence ID" value="CAH0377337.1"/>
    <property type="molecule type" value="Genomic_DNA"/>
</dbReference>
<reference evidence="3" key="1">
    <citation type="submission" date="2021-11" db="EMBL/GenBank/DDBJ databases">
        <authorList>
            <consortium name="Genoscope - CEA"/>
            <person name="William W."/>
        </authorList>
    </citation>
    <scope>NUCLEOTIDE SEQUENCE</scope>
</reference>
<feature type="compositionally biased region" description="Basic residues" evidence="1">
    <location>
        <begin position="241"/>
        <end position="250"/>
    </location>
</feature>
<keyword evidence="2" id="KW-0812">Transmembrane</keyword>
<gene>
    <name evidence="3" type="ORF">PECAL_5P18990</name>
</gene>
<evidence type="ECO:0000313" key="3">
    <source>
        <dbReference type="EMBL" id="CAH0377337.1"/>
    </source>
</evidence>
<evidence type="ECO:0000313" key="4">
    <source>
        <dbReference type="Proteomes" id="UP000789595"/>
    </source>
</evidence>
<feature type="transmembrane region" description="Helical" evidence="2">
    <location>
        <begin position="55"/>
        <end position="75"/>
    </location>
</feature>
<comment type="caution">
    <text evidence="3">The sequence shown here is derived from an EMBL/GenBank/DDBJ whole genome shotgun (WGS) entry which is preliminary data.</text>
</comment>
<feature type="region of interest" description="Disordered" evidence="1">
    <location>
        <begin position="230"/>
        <end position="250"/>
    </location>
</feature>
<dbReference type="AlphaFoldDB" id="A0A8J2SXV0"/>
<organism evidence="3 4">
    <name type="scientific">Pelagomonas calceolata</name>
    <dbReference type="NCBI Taxonomy" id="35677"/>
    <lineage>
        <taxon>Eukaryota</taxon>
        <taxon>Sar</taxon>
        <taxon>Stramenopiles</taxon>
        <taxon>Ochrophyta</taxon>
        <taxon>Pelagophyceae</taxon>
        <taxon>Pelagomonadales</taxon>
        <taxon>Pelagomonadaceae</taxon>
        <taxon>Pelagomonas</taxon>
    </lineage>
</organism>
<keyword evidence="2" id="KW-0472">Membrane</keyword>
<name>A0A8J2SXV0_9STRA</name>
<feature type="region of interest" description="Disordered" evidence="1">
    <location>
        <begin position="1"/>
        <end position="47"/>
    </location>
</feature>
<keyword evidence="4" id="KW-1185">Reference proteome</keyword>
<feature type="compositionally biased region" description="Basic residues" evidence="1">
    <location>
        <begin position="1"/>
        <end position="17"/>
    </location>
</feature>
<dbReference type="OrthoDB" id="164285at2759"/>
<keyword evidence="2" id="KW-1133">Transmembrane helix</keyword>
<evidence type="ECO:0000256" key="1">
    <source>
        <dbReference type="SAM" id="MobiDB-lite"/>
    </source>
</evidence>
<proteinExistence type="predicted"/>
<accession>A0A8J2SXV0</accession>
<evidence type="ECO:0000256" key="2">
    <source>
        <dbReference type="SAM" id="Phobius"/>
    </source>
</evidence>